<dbReference type="PANTHER" id="PTHR34970:SF5">
    <property type="entry name" value="PROTEIN, PUTATIVE-RELATED"/>
    <property type="match status" value="1"/>
</dbReference>
<sequence length="99" mass="11216">MLRTRLVWFGLGFTATAAAISQLVWRDLWVDRYALSSDMEQKFNALEARVSSLESVSLSESQTARKRISSIPQGVVCVAALVMHDNVDDDDYDDPFWMN</sequence>
<organism evidence="1 2">
    <name type="scientific">Trapa natans</name>
    <name type="common">Water chestnut</name>
    <dbReference type="NCBI Taxonomy" id="22666"/>
    <lineage>
        <taxon>Eukaryota</taxon>
        <taxon>Viridiplantae</taxon>
        <taxon>Streptophyta</taxon>
        <taxon>Embryophyta</taxon>
        <taxon>Tracheophyta</taxon>
        <taxon>Spermatophyta</taxon>
        <taxon>Magnoliopsida</taxon>
        <taxon>eudicotyledons</taxon>
        <taxon>Gunneridae</taxon>
        <taxon>Pentapetalae</taxon>
        <taxon>rosids</taxon>
        <taxon>malvids</taxon>
        <taxon>Myrtales</taxon>
        <taxon>Lythraceae</taxon>
        <taxon>Trapa</taxon>
    </lineage>
</organism>
<protein>
    <submittedName>
        <fullName evidence="1">Uncharacterized protein</fullName>
    </submittedName>
</protein>
<dbReference type="Proteomes" id="UP001346149">
    <property type="component" value="Unassembled WGS sequence"/>
</dbReference>
<evidence type="ECO:0000313" key="2">
    <source>
        <dbReference type="Proteomes" id="UP001346149"/>
    </source>
</evidence>
<keyword evidence="2" id="KW-1185">Reference proteome</keyword>
<reference evidence="1 2" key="1">
    <citation type="journal article" date="2023" name="Hortic Res">
        <title>Pangenome of water caltrop reveals structural variations and asymmetric subgenome divergence after allopolyploidization.</title>
        <authorList>
            <person name="Zhang X."/>
            <person name="Chen Y."/>
            <person name="Wang L."/>
            <person name="Yuan Y."/>
            <person name="Fang M."/>
            <person name="Shi L."/>
            <person name="Lu R."/>
            <person name="Comes H.P."/>
            <person name="Ma Y."/>
            <person name="Chen Y."/>
            <person name="Huang G."/>
            <person name="Zhou Y."/>
            <person name="Zheng Z."/>
            <person name="Qiu Y."/>
        </authorList>
    </citation>
    <scope>NUCLEOTIDE SEQUENCE [LARGE SCALE GENOMIC DNA]</scope>
    <source>
        <strain evidence="1">F231</strain>
    </source>
</reference>
<evidence type="ECO:0000313" key="1">
    <source>
        <dbReference type="EMBL" id="KAK4781619.1"/>
    </source>
</evidence>
<proteinExistence type="predicted"/>
<comment type="caution">
    <text evidence="1">The sequence shown here is derived from an EMBL/GenBank/DDBJ whole genome shotgun (WGS) entry which is preliminary data.</text>
</comment>
<gene>
    <name evidence="1" type="ORF">SAY86_015721</name>
</gene>
<dbReference type="AlphaFoldDB" id="A0AAN7LCH7"/>
<accession>A0AAN7LCH7</accession>
<dbReference type="PANTHER" id="PTHR34970">
    <property type="entry name" value="ABC TRANSPORTER A FAMILY PROTEIN"/>
    <property type="match status" value="1"/>
</dbReference>
<dbReference type="EMBL" id="JAXQNO010000016">
    <property type="protein sequence ID" value="KAK4781619.1"/>
    <property type="molecule type" value="Genomic_DNA"/>
</dbReference>
<name>A0AAN7LCH7_TRANT</name>